<accession>A0A2M6ZEM9</accession>
<comment type="caution">
    <text evidence="1">The sequence shown here is derived from an EMBL/GenBank/DDBJ whole genome shotgun (WGS) entry which is preliminary data.</text>
</comment>
<dbReference type="AlphaFoldDB" id="A0A2M6ZEM9"/>
<dbReference type="Proteomes" id="UP000229227">
    <property type="component" value="Unassembled WGS sequence"/>
</dbReference>
<reference evidence="2" key="1">
    <citation type="submission" date="2017-09" db="EMBL/GenBank/DDBJ databases">
        <title>Depth-based differentiation of microbial function through sediment-hosted aquifers and enrichment of novel symbionts in the deep terrestrial subsurface.</title>
        <authorList>
            <person name="Probst A.J."/>
            <person name="Ladd B."/>
            <person name="Jarett J.K."/>
            <person name="Geller-Mcgrath D.E."/>
            <person name="Sieber C.M.K."/>
            <person name="Emerson J.B."/>
            <person name="Anantharaman K."/>
            <person name="Thomas B.C."/>
            <person name="Malmstrom R."/>
            <person name="Stieglmeier M."/>
            <person name="Klingl A."/>
            <person name="Woyke T."/>
            <person name="Ryan C.M."/>
            <person name="Banfield J.F."/>
        </authorList>
    </citation>
    <scope>NUCLEOTIDE SEQUENCE [LARGE SCALE GENOMIC DNA]</scope>
</reference>
<name>A0A2M6ZEM9_9BACT</name>
<protein>
    <submittedName>
        <fullName evidence="1">Uncharacterized protein</fullName>
    </submittedName>
</protein>
<evidence type="ECO:0000313" key="1">
    <source>
        <dbReference type="EMBL" id="PIU50849.1"/>
    </source>
</evidence>
<proteinExistence type="predicted"/>
<organism evidence="1 2">
    <name type="scientific">Candidatus Desantisbacteria bacterium CG07_land_8_20_14_0_80_39_15</name>
    <dbReference type="NCBI Taxonomy" id="1974549"/>
    <lineage>
        <taxon>Bacteria</taxon>
        <taxon>Candidatus Desantisiibacteriota</taxon>
    </lineage>
</organism>
<dbReference type="EMBL" id="PEWN01000123">
    <property type="protein sequence ID" value="PIU50849.1"/>
    <property type="molecule type" value="Genomic_DNA"/>
</dbReference>
<sequence>MRNSKKRDNLWKEAYKKCRLSVKHIQMAKELGLNPKSLIKNIPNPKEKWKLPVRNWIEHMYEKRFRKSARERNYVII</sequence>
<evidence type="ECO:0000313" key="2">
    <source>
        <dbReference type="Proteomes" id="UP000229227"/>
    </source>
</evidence>
<gene>
    <name evidence="1" type="ORF">COS91_07555</name>
</gene>